<dbReference type="EMBL" id="LBTF01000018">
    <property type="protein sequence ID" value="KKQ35315.1"/>
    <property type="molecule type" value="Genomic_DNA"/>
</dbReference>
<dbReference type="Proteomes" id="UP000033876">
    <property type="component" value="Unassembled WGS sequence"/>
</dbReference>
<proteinExistence type="predicted"/>
<evidence type="ECO:0000313" key="2">
    <source>
        <dbReference type="Proteomes" id="UP000033876"/>
    </source>
</evidence>
<reference evidence="1 2" key="1">
    <citation type="journal article" date="2015" name="Nature">
        <title>rRNA introns, odd ribosomes, and small enigmatic genomes across a large radiation of phyla.</title>
        <authorList>
            <person name="Brown C.T."/>
            <person name="Hug L.A."/>
            <person name="Thomas B.C."/>
            <person name="Sharon I."/>
            <person name="Castelle C.J."/>
            <person name="Singh A."/>
            <person name="Wilkins M.J."/>
            <person name="Williams K.H."/>
            <person name="Banfield J.F."/>
        </authorList>
    </citation>
    <scope>NUCLEOTIDE SEQUENCE [LARGE SCALE GENOMIC DNA]</scope>
</reference>
<evidence type="ECO:0000313" key="1">
    <source>
        <dbReference type="EMBL" id="KKQ35315.1"/>
    </source>
</evidence>
<comment type="caution">
    <text evidence="1">The sequence shown here is derived from an EMBL/GenBank/DDBJ whole genome shotgun (WGS) entry which is preliminary data.</text>
</comment>
<gene>
    <name evidence="1" type="ORF">US50_C0018G0003</name>
</gene>
<dbReference type="AlphaFoldDB" id="A0A0G0H9V5"/>
<accession>A0A0G0H9V5</accession>
<protein>
    <submittedName>
        <fullName evidence="1">Uncharacterized protein</fullName>
    </submittedName>
</protein>
<sequence length="195" mass="23113">MKKKKIQLLLILLVLIFLPNLLHAQFIPDSLIMHKITFKDVVEIYEKFLLEKGFYDEEGNYNPLPEVMHKKLNPDENIFTRKFQTSDGYEIVIKMVINCYFNSCKTKVSYCYDIKKLGDSHVWKRASASRMVSVCDSAAFTEKKIKPDFWSFHSSRPNREWFEIKENNIVNYSYKDFDGWNFGKALIEAEKRSRN</sequence>
<name>A0A0G0H9V5_9BACT</name>
<organism evidence="1 2">
    <name type="scientific">Candidatus Nomurabacteria bacterium GW2011_GWB1_37_5</name>
    <dbReference type="NCBI Taxonomy" id="1618742"/>
    <lineage>
        <taxon>Bacteria</taxon>
        <taxon>Candidatus Nomuraibacteriota</taxon>
    </lineage>
</organism>